<evidence type="ECO:0000313" key="2">
    <source>
        <dbReference type="Proteomes" id="UP000828251"/>
    </source>
</evidence>
<name>A0A9D3ZIM3_9ROSI</name>
<comment type="caution">
    <text evidence="1">The sequence shown here is derived from an EMBL/GenBank/DDBJ whole genome shotgun (WGS) entry which is preliminary data.</text>
</comment>
<dbReference type="AlphaFoldDB" id="A0A9D3ZIM3"/>
<dbReference type="EMBL" id="JAIQCV010000012">
    <property type="protein sequence ID" value="KAH1039655.1"/>
    <property type="molecule type" value="Genomic_DNA"/>
</dbReference>
<reference evidence="1 2" key="1">
    <citation type="journal article" date="2021" name="Plant Biotechnol. J.">
        <title>Multi-omics assisted identification of the key and species-specific regulatory components of drought-tolerant mechanisms in Gossypium stocksii.</title>
        <authorList>
            <person name="Yu D."/>
            <person name="Ke L."/>
            <person name="Zhang D."/>
            <person name="Wu Y."/>
            <person name="Sun Y."/>
            <person name="Mei J."/>
            <person name="Sun J."/>
            <person name="Sun Y."/>
        </authorList>
    </citation>
    <scope>NUCLEOTIDE SEQUENCE [LARGE SCALE GENOMIC DNA]</scope>
    <source>
        <strain evidence="2">cv. E1</strain>
        <tissue evidence="1">Leaf</tissue>
    </source>
</reference>
<sequence length="91" mass="11155">KGLADEFQSYIICILALEIKYYAPSKNYKFVMQFVWMSHVDSRIQEYASAKFLANRNIWHVKELDNLYKIDLWGRLEEDWPTFHKKYIKMW</sequence>
<gene>
    <name evidence="1" type="ORF">J1N35_041398</name>
</gene>
<dbReference type="Proteomes" id="UP000828251">
    <property type="component" value="Unassembled WGS sequence"/>
</dbReference>
<keyword evidence="2" id="KW-1185">Reference proteome</keyword>
<accession>A0A9D3ZIM3</accession>
<feature type="non-terminal residue" evidence="1">
    <location>
        <position position="1"/>
    </location>
</feature>
<proteinExistence type="predicted"/>
<evidence type="ECO:0000313" key="1">
    <source>
        <dbReference type="EMBL" id="KAH1039655.1"/>
    </source>
</evidence>
<protein>
    <submittedName>
        <fullName evidence="1">Uncharacterized protein</fullName>
    </submittedName>
</protein>
<organism evidence="1 2">
    <name type="scientific">Gossypium stocksii</name>
    <dbReference type="NCBI Taxonomy" id="47602"/>
    <lineage>
        <taxon>Eukaryota</taxon>
        <taxon>Viridiplantae</taxon>
        <taxon>Streptophyta</taxon>
        <taxon>Embryophyta</taxon>
        <taxon>Tracheophyta</taxon>
        <taxon>Spermatophyta</taxon>
        <taxon>Magnoliopsida</taxon>
        <taxon>eudicotyledons</taxon>
        <taxon>Gunneridae</taxon>
        <taxon>Pentapetalae</taxon>
        <taxon>rosids</taxon>
        <taxon>malvids</taxon>
        <taxon>Malvales</taxon>
        <taxon>Malvaceae</taxon>
        <taxon>Malvoideae</taxon>
        <taxon>Gossypium</taxon>
    </lineage>
</organism>